<dbReference type="RefSeq" id="WP_008830614.1">
    <property type="nucleotide sequence ID" value="NZ_CP017076.1"/>
</dbReference>
<dbReference type="OrthoDB" id="9806350at2"/>
<evidence type="ECO:0000313" key="3">
    <source>
        <dbReference type="EMBL" id="EZP76631.1"/>
    </source>
</evidence>
<dbReference type="SUPFAM" id="SSF55298">
    <property type="entry name" value="YjgF-like"/>
    <property type="match status" value="1"/>
</dbReference>
<evidence type="ECO:0000313" key="5">
    <source>
        <dbReference type="Proteomes" id="UP000094626"/>
    </source>
</evidence>
<dbReference type="PATRIC" id="fig|158500.4.peg.4590"/>
<dbReference type="InterPro" id="IPR013813">
    <property type="entry name" value="Endoribo_LPSP/chorism_mut-like"/>
</dbReference>
<dbReference type="eggNOG" id="COG0251">
    <property type="taxonomic scope" value="Bacteria"/>
</dbReference>
<accession>A0A031JP85</accession>
<geneLocation type="plasmid" evidence="2 5">
    <name>pSA1</name>
</geneLocation>
<keyword evidence="5" id="KW-1185">Reference proteome</keyword>
<reference evidence="3 4" key="1">
    <citation type="submission" date="2014-03" db="EMBL/GenBank/DDBJ databases">
        <title>Whole genome sequence of Novosphingobium resinovorum KF1.</title>
        <authorList>
            <person name="Gan H.M."/>
            <person name="Gan H.Y."/>
            <person name="Chew T.H."/>
            <person name="Savka M.A."/>
        </authorList>
    </citation>
    <scope>NUCLEOTIDE SEQUENCE [LARGE SCALE GENOMIC DNA]</scope>
    <source>
        <strain evidence="3 4">KF1</strain>
    </source>
</reference>
<sequence length="154" mass="16321">MLRIANRLAQLGIALPEPSAPVANYVPYTRSGRIVHVSGQLSRDAAHEVKGIVGEDVTSEQATGGARLCAINLIAQFRAACGGDLDRVTQVLRLGGYVQAGPSFFAVPAVINGASNLMVEVFGEHGRHSRSAVGVYRLPLNYAVEIDAVIEIRA</sequence>
<dbReference type="AlphaFoldDB" id="A0A031JP85"/>
<organism evidence="3 4">
    <name type="scientific">Novosphingobium resinovorum</name>
    <dbReference type="NCBI Taxonomy" id="158500"/>
    <lineage>
        <taxon>Bacteria</taxon>
        <taxon>Pseudomonadati</taxon>
        <taxon>Pseudomonadota</taxon>
        <taxon>Alphaproteobacteria</taxon>
        <taxon>Sphingomonadales</taxon>
        <taxon>Sphingomonadaceae</taxon>
        <taxon>Novosphingobium</taxon>
    </lineage>
</organism>
<name>A0A031JP85_9SPHN</name>
<dbReference type="EMBL" id="JFYZ01000035">
    <property type="protein sequence ID" value="EZP76631.1"/>
    <property type="molecule type" value="Genomic_DNA"/>
</dbReference>
<dbReference type="Pfam" id="PF14588">
    <property type="entry name" value="YjgF_endoribonc"/>
    <property type="match status" value="1"/>
</dbReference>
<protein>
    <submittedName>
        <fullName evidence="3">Endoribonuclease L-PSP</fullName>
    </submittedName>
</protein>
<dbReference type="InterPro" id="IPR035959">
    <property type="entry name" value="RutC-like_sf"/>
</dbReference>
<evidence type="ECO:0000259" key="1">
    <source>
        <dbReference type="Pfam" id="PF14588"/>
    </source>
</evidence>
<dbReference type="PANTHER" id="PTHR43760">
    <property type="entry name" value="ENDORIBONUCLEASE-RELATED"/>
    <property type="match status" value="1"/>
</dbReference>
<dbReference type="CDD" id="cd02199">
    <property type="entry name" value="YjgF_YER057c_UK114_like_1"/>
    <property type="match status" value="1"/>
</dbReference>
<dbReference type="Proteomes" id="UP000024329">
    <property type="component" value="Unassembled WGS sequence"/>
</dbReference>
<dbReference type="EMBL" id="CP017076">
    <property type="protein sequence ID" value="AOR79329.1"/>
    <property type="molecule type" value="Genomic_DNA"/>
</dbReference>
<dbReference type="KEGG" id="nre:BES08_20990"/>
<dbReference type="Proteomes" id="UP000094626">
    <property type="component" value="Plasmid pSA1"/>
</dbReference>
<keyword evidence="2" id="KW-0614">Plasmid</keyword>
<reference evidence="5" key="3">
    <citation type="journal article" date="2017" name="J. Biotechnol.">
        <title>Complete genome sequence of Novosphingobium resinovorum SA1, a versatile xenobiotic-degrading bacterium capable of utilizing sulfanilic acid.</title>
        <authorList>
            <person name="Hegedus B."/>
            <person name="Kos P.B."/>
            <person name="Balint B."/>
            <person name="Maroti G."/>
            <person name="Gan H.M."/>
            <person name="Perei K."/>
            <person name="Rakhely G."/>
        </authorList>
    </citation>
    <scope>NUCLEOTIDE SEQUENCE [LARGE SCALE GENOMIC DNA]</scope>
    <source>
        <strain evidence="5">SA1</strain>
    </source>
</reference>
<feature type="domain" description="Endoribonuclease L-PSP/chorismate mutase-like" evidence="1">
    <location>
        <begin position="6"/>
        <end position="142"/>
    </location>
</feature>
<dbReference type="Gene3D" id="3.30.1330.40">
    <property type="entry name" value="RutC-like"/>
    <property type="match status" value="1"/>
</dbReference>
<proteinExistence type="predicted"/>
<gene>
    <name evidence="2" type="ORF">BES08_20990</name>
    <name evidence="3" type="ORF">BV97_04514</name>
</gene>
<dbReference type="PANTHER" id="PTHR43760:SF1">
    <property type="entry name" value="ENDORIBONUCLEASE L-PSP_CHORISMATE MUTASE-LIKE DOMAIN-CONTAINING PROTEIN"/>
    <property type="match status" value="1"/>
</dbReference>
<reference evidence="2" key="2">
    <citation type="submission" date="2016-08" db="EMBL/GenBank/DDBJ databases">
        <authorList>
            <person name="Seilhamer J.J."/>
        </authorList>
    </citation>
    <scope>NUCLEOTIDE SEQUENCE [LARGE SCALE GENOMIC DNA]</scope>
    <source>
        <strain evidence="2">SA1</strain>
        <plasmid evidence="2">pSA1</plasmid>
    </source>
</reference>
<evidence type="ECO:0000313" key="2">
    <source>
        <dbReference type="EMBL" id="AOR79329.1"/>
    </source>
</evidence>
<evidence type="ECO:0000313" key="4">
    <source>
        <dbReference type="Proteomes" id="UP000024329"/>
    </source>
</evidence>